<accession>A0A1H6F7G1</accession>
<gene>
    <name evidence="1" type="ORF">MBHS_01184</name>
</gene>
<protein>
    <submittedName>
        <fullName evidence="1">Uncharacterized protein</fullName>
    </submittedName>
</protein>
<organism evidence="1 2">
    <name type="scientific">Candidatus Venteria ishoeyi</name>
    <dbReference type="NCBI Taxonomy" id="1899563"/>
    <lineage>
        <taxon>Bacteria</taxon>
        <taxon>Pseudomonadati</taxon>
        <taxon>Pseudomonadota</taxon>
        <taxon>Gammaproteobacteria</taxon>
        <taxon>Thiotrichales</taxon>
        <taxon>Thiotrichaceae</taxon>
        <taxon>Venteria</taxon>
    </lineage>
</organism>
<sequence>MEFAVFVPPKRSDYSKDYKENCSLIHNEFLNNLVDKNFNSKIFGKFDQLDSFGDFNNFKEAYHLNKNGQNKYSKLFYELAKNKKSVFSKDYLWFNN</sequence>
<evidence type="ECO:0000313" key="2">
    <source>
        <dbReference type="Proteomes" id="UP000236724"/>
    </source>
</evidence>
<dbReference type="AlphaFoldDB" id="A0A1H6F7G1"/>
<proteinExistence type="predicted"/>
<name>A0A1H6F7G1_9GAMM</name>
<dbReference type="Proteomes" id="UP000236724">
    <property type="component" value="Unassembled WGS sequence"/>
</dbReference>
<reference evidence="1 2" key="1">
    <citation type="submission" date="2016-10" db="EMBL/GenBank/DDBJ databases">
        <authorList>
            <person name="de Groot N.N."/>
        </authorList>
    </citation>
    <scope>NUCLEOTIDE SEQUENCE [LARGE SCALE GENOMIC DNA]</scope>
    <source>
        <strain evidence="1">MBHS1</strain>
    </source>
</reference>
<keyword evidence="2" id="KW-1185">Reference proteome</keyword>
<evidence type="ECO:0000313" key="1">
    <source>
        <dbReference type="EMBL" id="SEH05331.1"/>
    </source>
</evidence>
<dbReference type="EMBL" id="FMSV02000197">
    <property type="protein sequence ID" value="SEH05331.1"/>
    <property type="molecule type" value="Genomic_DNA"/>
</dbReference>